<evidence type="ECO:0000313" key="1">
    <source>
        <dbReference type="EMBL" id="KAA1090595.1"/>
    </source>
</evidence>
<sequence>MIPATPASCLECLKAIIIPNQGGSDMWTQQLATYDHQRSTSPIFKSLDRPHITHRQHLHLTPLASLTSSLTSHHSPLADIAPPNLTQ</sequence>
<name>A0A5B0NMN4_PUCGR</name>
<reference evidence="1 2" key="1">
    <citation type="submission" date="2019-05" db="EMBL/GenBank/DDBJ databases">
        <title>Emergence of the Ug99 lineage of the wheat stem rust pathogen through somatic hybridization.</title>
        <authorList>
            <person name="Li F."/>
            <person name="Upadhyaya N.M."/>
            <person name="Sperschneider J."/>
            <person name="Matny O."/>
            <person name="Nguyen-Phuc H."/>
            <person name="Mago R."/>
            <person name="Raley C."/>
            <person name="Miller M.E."/>
            <person name="Silverstein K.A.T."/>
            <person name="Henningsen E."/>
            <person name="Hirsch C.D."/>
            <person name="Visser B."/>
            <person name="Pretorius Z.A."/>
            <person name="Steffenson B.J."/>
            <person name="Schwessinger B."/>
            <person name="Dodds P.N."/>
            <person name="Figueroa M."/>
        </authorList>
    </citation>
    <scope>NUCLEOTIDE SEQUENCE [LARGE SCALE GENOMIC DNA]</scope>
    <source>
        <strain evidence="1">21-0</strain>
    </source>
</reference>
<organism evidence="1 2">
    <name type="scientific">Puccinia graminis f. sp. tritici</name>
    <dbReference type="NCBI Taxonomy" id="56615"/>
    <lineage>
        <taxon>Eukaryota</taxon>
        <taxon>Fungi</taxon>
        <taxon>Dikarya</taxon>
        <taxon>Basidiomycota</taxon>
        <taxon>Pucciniomycotina</taxon>
        <taxon>Pucciniomycetes</taxon>
        <taxon>Pucciniales</taxon>
        <taxon>Pucciniaceae</taxon>
        <taxon>Puccinia</taxon>
    </lineage>
</organism>
<dbReference type="AlphaFoldDB" id="A0A5B0NMN4"/>
<evidence type="ECO:0000313" key="2">
    <source>
        <dbReference type="Proteomes" id="UP000324748"/>
    </source>
</evidence>
<proteinExistence type="predicted"/>
<dbReference type="EMBL" id="VSWC01000092">
    <property type="protein sequence ID" value="KAA1090595.1"/>
    <property type="molecule type" value="Genomic_DNA"/>
</dbReference>
<dbReference type="Proteomes" id="UP000324748">
    <property type="component" value="Unassembled WGS sequence"/>
</dbReference>
<comment type="caution">
    <text evidence="1">The sequence shown here is derived from an EMBL/GenBank/DDBJ whole genome shotgun (WGS) entry which is preliminary data.</text>
</comment>
<accession>A0A5B0NMN4</accession>
<gene>
    <name evidence="1" type="ORF">PGT21_006324</name>
</gene>
<keyword evidence="2" id="KW-1185">Reference proteome</keyword>
<protein>
    <submittedName>
        <fullName evidence="1">Uncharacterized protein</fullName>
    </submittedName>
</protein>